<dbReference type="Proteomes" id="UP000385207">
    <property type="component" value="Unassembled WGS sequence"/>
</dbReference>
<feature type="chain" id="PRO_5022870563" evidence="2">
    <location>
        <begin position="21"/>
        <end position="156"/>
    </location>
</feature>
<evidence type="ECO:0000313" key="3">
    <source>
        <dbReference type="EMBL" id="VVP23444.1"/>
    </source>
</evidence>
<feature type="region of interest" description="Disordered" evidence="1">
    <location>
        <begin position="28"/>
        <end position="48"/>
    </location>
</feature>
<sequence length="156" mass="16497" precursor="true">MFLGLAVGSAAVSVVALITAQSVTMPDDTFKTHAPSTAQSTTPYASGDSKKFQQAADRALDHYLKPSAAQDTCNRRKPAMIFIVAPEVDNETLLAQVCELLASANAMVSDLAGLVDGTQRNTMLAVQQVIMLGELAVNRVLDNVVPAQKAQVLPNN</sequence>
<proteinExistence type="predicted"/>
<evidence type="ECO:0000256" key="2">
    <source>
        <dbReference type="SAM" id="SignalP"/>
    </source>
</evidence>
<dbReference type="Pfam" id="PF19619">
    <property type="entry name" value="DUF6124"/>
    <property type="match status" value="1"/>
</dbReference>
<organism evidence="3 4">
    <name type="scientific">Pseudomonas fluorescens</name>
    <dbReference type="NCBI Taxonomy" id="294"/>
    <lineage>
        <taxon>Bacteria</taxon>
        <taxon>Pseudomonadati</taxon>
        <taxon>Pseudomonadota</taxon>
        <taxon>Gammaproteobacteria</taxon>
        <taxon>Pseudomonadales</taxon>
        <taxon>Pseudomonadaceae</taxon>
        <taxon>Pseudomonas</taxon>
    </lineage>
</organism>
<accession>A0A5E7MF85</accession>
<dbReference type="EMBL" id="CABVII010000018">
    <property type="protein sequence ID" value="VVP23444.1"/>
    <property type="molecule type" value="Genomic_DNA"/>
</dbReference>
<evidence type="ECO:0000256" key="1">
    <source>
        <dbReference type="SAM" id="MobiDB-lite"/>
    </source>
</evidence>
<feature type="signal peptide" evidence="2">
    <location>
        <begin position="1"/>
        <end position="20"/>
    </location>
</feature>
<protein>
    <submittedName>
        <fullName evidence="3">Uncharacterized protein</fullName>
    </submittedName>
</protein>
<name>A0A5E7MF85_PSEFL</name>
<evidence type="ECO:0000313" key="4">
    <source>
        <dbReference type="Proteomes" id="UP000385207"/>
    </source>
</evidence>
<feature type="compositionally biased region" description="Polar residues" evidence="1">
    <location>
        <begin position="34"/>
        <end position="44"/>
    </location>
</feature>
<gene>
    <name evidence="3" type="ORF">PS862_03978</name>
</gene>
<reference evidence="3 4" key="1">
    <citation type="submission" date="2019-09" db="EMBL/GenBank/DDBJ databases">
        <authorList>
            <person name="Chandra G."/>
            <person name="Truman W A."/>
        </authorList>
    </citation>
    <scope>NUCLEOTIDE SEQUENCE [LARGE SCALE GENOMIC DNA]</scope>
    <source>
        <strain evidence="3">PS862</strain>
    </source>
</reference>
<keyword evidence="2" id="KW-0732">Signal</keyword>
<dbReference type="AlphaFoldDB" id="A0A5E7MF85"/>